<dbReference type="EMBL" id="AEIU01000050">
    <property type="protein sequence ID" value="EFP97715.1"/>
    <property type="molecule type" value="Genomic_DNA"/>
</dbReference>
<keyword evidence="1" id="KW-1133">Transmembrane helix</keyword>
<feature type="transmembrane region" description="Helical" evidence="1">
    <location>
        <begin position="12"/>
        <end position="33"/>
    </location>
</feature>
<keyword evidence="1" id="KW-0472">Membrane</keyword>
<proteinExistence type="predicted"/>
<dbReference type="STRING" id="796620.VIBC2010_13754"/>
<name>E3BGQ8_9VIBR</name>
<sequence length="42" mass="4768">MDKDFKEPFNIYYALGVLGALVIATLPATLTWLRVLNGYMTF</sequence>
<comment type="caution">
    <text evidence="2">The sequence shown here is derived from an EMBL/GenBank/DDBJ whole genome shotgun (WGS) entry which is preliminary data.</text>
</comment>
<keyword evidence="3" id="KW-1185">Reference proteome</keyword>
<dbReference type="Proteomes" id="UP000002943">
    <property type="component" value="Unassembled WGS sequence"/>
</dbReference>
<dbReference type="RefSeq" id="WP_009600149.1">
    <property type="nucleotide sequence ID" value="NZ_AEIU01000050.1"/>
</dbReference>
<keyword evidence="1" id="KW-0812">Transmembrane</keyword>
<reference evidence="2 3" key="1">
    <citation type="journal article" date="2012" name="Int. J. Syst. Evol. Microbiol.">
        <title>Vibrio caribbeanicus sp. nov., isolated from the marine sponge Scleritoderma cyanea.</title>
        <authorList>
            <person name="Hoffmann M."/>
            <person name="Monday S.R."/>
            <person name="Allard M.W."/>
            <person name="Strain E.A."/>
            <person name="Whittaker P."/>
            <person name="Naum M."/>
            <person name="McCarthy P.J."/>
            <person name="Lopez J.V."/>
            <person name="Fischer M."/>
            <person name="Brown E.W."/>
        </authorList>
    </citation>
    <scope>NUCLEOTIDE SEQUENCE [LARGE SCALE GENOMIC DNA]</scope>
    <source>
        <strain evidence="2 3">ATCC BAA-2122</strain>
    </source>
</reference>
<accession>E3BGQ8</accession>
<protein>
    <submittedName>
        <fullName evidence="2">Uncharacterized protein</fullName>
    </submittedName>
</protein>
<evidence type="ECO:0000256" key="1">
    <source>
        <dbReference type="SAM" id="Phobius"/>
    </source>
</evidence>
<gene>
    <name evidence="2" type="ORF">VIBC2010_13754</name>
</gene>
<evidence type="ECO:0000313" key="3">
    <source>
        <dbReference type="Proteomes" id="UP000002943"/>
    </source>
</evidence>
<evidence type="ECO:0000313" key="2">
    <source>
        <dbReference type="EMBL" id="EFP97715.1"/>
    </source>
</evidence>
<dbReference type="AlphaFoldDB" id="E3BGQ8"/>
<organism evidence="2 3">
    <name type="scientific">Vibrio caribbeanicus ATCC BAA-2122</name>
    <dbReference type="NCBI Taxonomy" id="796620"/>
    <lineage>
        <taxon>Bacteria</taxon>
        <taxon>Pseudomonadati</taxon>
        <taxon>Pseudomonadota</taxon>
        <taxon>Gammaproteobacteria</taxon>
        <taxon>Vibrionales</taxon>
        <taxon>Vibrionaceae</taxon>
        <taxon>Vibrio</taxon>
    </lineage>
</organism>